<protein>
    <submittedName>
        <fullName evidence="5">Secreted protein</fullName>
    </submittedName>
</protein>
<evidence type="ECO:0000256" key="1">
    <source>
        <dbReference type="SAM" id="MobiDB-lite"/>
    </source>
</evidence>
<evidence type="ECO:0000313" key="4">
    <source>
        <dbReference type="Proteomes" id="UP000275846"/>
    </source>
</evidence>
<name>A0A183TKB1_SCHSO</name>
<feature type="chain" id="PRO_5043141568" evidence="2">
    <location>
        <begin position="31"/>
        <end position="121"/>
    </location>
</feature>
<evidence type="ECO:0000313" key="5">
    <source>
        <dbReference type="WBParaSite" id="SSLN_0001755601-mRNA-1"/>
    </source>
</evidence>
<reference evidence="3 4" key="2">
    <citation type="submission" date="2018-11" db="EMBL/GenBank/DDBJ databases">
        <authorList>
            <consortium name="Pathogen Informatics"/>
        </authorList>
    </citation>
    <scope>NUCLEOTIDE SEQUENCE [LARGE SCALE GENOMIC DNA]</scope>
    <source>
        <strain evidence="3 4">NST_G2</strain>
    </source>
</reference>
<feature type="signal peptide" evidence="2">
    <location>
        <begin position="1"/>
        <end position="30"/>
    </location>
</feature>
<dbReference type="Proteomes" id="UP000275846">
    <property type="component" value="Unassembled WGS sequence"/>
</dbReference>
<proteinExistence type="predicted"/>
<feature type="region of interest" description="Disordered" evidence="1">
    <location>
        <begin position="46"/>
        <end position="69"/>
    </location>
</feature>
<dbReference type="PROSITE" id="PS51257">
    <property type="entry name" value="PROKAR_LIPOPROTEIN"/>
    <property type="match status" value="1"/>
</dbReference>
<sequence length="121" mass="13015">MPCREVTPQMFGNLTSLSCLLISSFDHVTASVDDLTTPMMPTSVFDARSSGPLRLEEGEDSGRHVNSPARPLLGLPPANVLTYAVLSALTRRSVISKGRRASITPPFKSAAYSVLLVLTKQ</sequence>
<evidence type="ECO:0000256" key="2">
    <source>
        <dbReference type="SAM" id="SignalP"/>
    </source>
</evidence>
<keyword evidence="4" id="KW-1185">Reference proteome</keyword>
<dbReference type="EMBL" id="UYSU01041696">
    <property type="protein sequence ID" value="VDM03295.1"/>
    <property type="molecule type" value="Genomic_DNA"/>
</dbReference>
<dbReference type="WBParaSite" id="SSLN_0001755601-mRNA-1">
    <property type="protein sequence ID" value="SSLN_0001755601-mRNA-1"/>
    <property type="gene ID" value="SSLN_0001755601"/>
</dbReference>
<accession>A0A183TKB1</accession>
<gene>
    <name evidence="3" type="ORF">SSLN_LOCUS16909</name>
</gene>
<reference evidence="5" key="1">
    <citation type="submission" date="2016-06" db="UniProtKB">
        <authorList>
            <consortium name="WormBaseParasite"/>
        </authorList>
    </citation>
    <scope>IDENTIFICATION</scope>
</reference>
<organism evidence="5">
    <name type="scientific">Schistocephalus solidus</name>
    <name type="common">Tapeworm</name>
    <dbReference type="NCBI Taxonomy" id="70667"/>
    <lineage>
        <taxon>Eukaryota</taxon>
        <taxon>Metazoa</taxon>
        <taxon>Spiralia</taxon>
        <taxon>Lophotrochozoa</taxon>
        <taxon>Platyhelminthes</taxon>
        <taxon>Cestoda</taxon>
        <taxon>Eucestoda</taxon>
        <taxon>Diphyllobothriidea</taxon>
        <taxon>Diphyllobothriidae</taxon>
        <taxon>Schistocephalus</taxon>
    </lineage>
</organism>
<feature type="compositionally biased region" description="Basic and acidic residues" evidence="1">
    <location>
        <begin position="54"/>
        <end position="63"/>
    </location>
</feature>
<dbReference type="AlphaFoldDB" id="A0A183TKB1"/>
<keyword evidence="2" id="KW-0732">Signal</keyword>
<evidence type="ECO:0000313" key="3">
    <source>
        <dbReference type="EMBL" id="VDM03295.1"/>
    </source>
</evidence>